<dbReference type="FunFam" id="3.30.200.20:FF:000330">
    <property type="entry name" value="G-type lectin S-receptor-like serine/threonine-protein kinase At4g03230"/>
    <property type="match status" value="1"/>
</dbReference>
<evidence type="ECO:0000256" key="3">
    <source>
        <dbReference type="ARBA" id="ARBA00022475"/>
    </source>
</evidence>
<dbReference type="FunFam" id="1.10.510.10:FF:000060">
    <property type="entry name" value="G-type lectin S-receptor-like serine/threonine-protein kinase"/>
    <property type="match status" value="1"/>
</dbReference>
<dbReference type="Pfam" id="PF00954">
    <property type="entry name" value="S_locus_glycop"/>
    <property type="match status" value="1"/>
</dbReference>
<evidence type="ECO:0000256" key="22">
    <source>
        <dbReference type="SAM" id="SignalP"/>
    </source>
</evidence>
<reference evidence="27 28" key="1">
    <citation type="journal article" date="2016" name="G3 (Bethesda)">
        <title>First Draft Assembly and Annotation of the Genome of a California Endemic Oak Quercus lobata Nee (Fagaceae).</title>
        <authorList>
            <person name="Sork V.L."/>
            <person name="Fitz-Gibbon S.T."/>
            <person name="Puiu D."/>
            <person name="Crepeau M."/>
            <person name="Gugger P.F."/>
            <person name="Sherman R."/>
            <person name="Stevens K."/>
            <person name="Langley C.H."/>
            <person name="Pellegrini M."/>
            <person name="Salzberg S.L."/>
        </authorList>
    </citation>
    <scope>NUCLEOTIDE SEQUENCE [LARGE SCALE GENOMIC DNA]</scope>
    <source>
        <strain evidence="27 28">cv. SW786</strain>
    </source>
</reference>
<evidence type="ECO:0000256" key="6">
    <source>
        <dbReference type="ARBA" id="ARBA00022692"/>
    </source>
</evidence>
<keyword evidence="15" id="KW-0675">Receptor</keyword>
<dbReference type="Gene3D" id="3.30.200.20">
    <property type="entry name" value="Phosphorylase Kinase, domain 1"/>
    <property type="match status" value="1"/>
</dbReference>
<dbReference type="AlphaFoldDB" id="A0A7N2LSH3"/>
<evidence type="ECO:0000256" key="14">
    <source>
        <dbReference type="ARBA" id="ARBA00023157"/>
    </source>
</evidence>
<dbReference type="PROSITE" id="PS50026">
    <property type="entry name" value="EGF_3"/>
    <property type="match status" value="1"/>
</dbReference>
<dbReference type="GO" id="GO:0004674">
    <property type="term" value="F:protein serine/threonine kinase activity"/>
    <property type="evidence" value="ECO:0007669"/>
    <property type="project" value="UniProtKB-KW"/>
</dbReference>
<evidence type="ECO:0000256" key="15">
    <source>
        <dbReference type="ARBA" id="ARBA00023170"/>
    </source>
</evidence>
<dbReference type="Proteomes" id="UP000594261">
    <property type="component" value="Chromosome 5"/>
</dbReference>
<dbReference type="CDD" id="cd00028">
    <property type="entry name" value="B_lectin"/>
    <property type="match status" value="1"/>
</dbReference>
<protein>
    <recommendedName>
        <fullName evidence="2">non-specific serine/threonine protein kinase</fullName>
        <ecNumber evidence="2">2.7.11.1</ecNumber>
    </recommendedName>
</protein>
<evidence type="ECO:0000259" key="26">
    <source>
        <dbReference type="PROSITE" id="PS50948"/>
    </source>
</evidence>
<evidence type="ECO:0000313" key="27">
    <source>
        <dbReference type="EnsemblPlants" id="QL05p079071:mrna"/>
    </source>
</evidence>
<accession>A0A7N2LSH3</accession>
<keyword evidence="12 21" id="KW-1133">Transmembrane helix</keyword>
<dbReference type="Gramene" id="QL05p079071:mrna">
    <property type="protein sequence ID" value="QL05p079071:mrna"/>
    <property type="gene ID" value="QL05p079071"/>
</dbReference>
<dbReference type="PROSITE" id="PS50948">
    <property type="entry name" value="PAN"/>
    <property type="match status" value="1"/>
</dbReference>
<name>A0A7N2LSH3_QUELO</name>
<evidence type="ECO:0000256" key="9">
    <source>
        <dbReference type="ARBA" id="ARBA00022741"/>
    </source>
</evidence>
<evidence type="ECO:0000259" key="23">
    <source>
        <dbReference type="PROSITE" id="PS50011"/>
    </source>
</evidence>
<evidence type="ECO:0000313" key="28">
    <source>
        <dbReference type="Proteomes" id="UP000594261"/>
    </source>
</evidence>
<evidence type="ECO:0000256" key="7">
    <source>
        <dbReference type="ARBA" id="ARBA00022729"/>
    </source>
</evidence>
<evidence type="ECO:0000259" key="24">
    <source>
        <dbReference type="PROSITE" id="PS50026"/>
    </source>
</evidence>
<keyword evidence="4" id="KW-0723">Serine/threonine-protein kinase</keyword>
<dbReference type="EnsemblPlants" id="QL05p079071:mrna">
    <property type="protein sequence ID" value="QL05p079071:mrna"/>
    <property type="gene ID" value="QL05p079071"/>
</dbReference>
<dbReference type="GO" id="GO:0048544">
    <property type="term" value="P:recognition of pollen"/>
    <property type="evidence" value="ECO:0007669"/>
    <property type="project" value="InterPro"/>
</dbReference>
<gene>
    <name evidence="27" type="primary">LOC115991690</name>
</gene>
<dbReference type="PROSITE" id="PS50927">
    <property type="entry name" value="BULB_LECTIN"/>
    <property type="match status" value="1"/>
</dbReference>
<dbReference type="InterPro" id="IPR011009">
    <property type="entry name" value="Kinase-like_dom_sf"/>
</dbReference>
<feature type="domain" description="Bulb-type lectin" evidence="25">
    <location>
        <begin position="37"/>
        <end position="164"/>
    </location>
</feature>
<dbReference type="Gene3D" id="1.10.510.10">
    <property type="entry name" value="Transferase(Phosphotransferase) domain 1"/>
    <property type="match status" value="1"/>
</dbReference>
<evidence type="ECO:0000256" key="19">
    <source>
        <dbReference type="PROSITE-ProRule" id="PRU00076"/>
    </source>
</evidence>
<feature type="compositionally biased region" description="Polar residues" evidence="20">
    <location>
        <begin position="944"/>
        <end position="964"/>
    </location>
</feature>
<keyword evidence="6 21" id="KW-0812">Transmembrane</keyword>
<dbReference type="InParanoid" id="A0A7N2LSH3"/>
<feature type="region of interest" description="Disordered" evidence="20">
    <location>
        <begin position="942"/>
        <end position="964"/>
    </location>
</feature>
<keyword evidence="3" id="KW-1003">Cell membrane</keyword>
<keyword evidence="13 21" id="KW-0472">Membrane</keyword>
<keyword evidence="16" id="KW-0325">Glycoprotein</keyword>
<dbReference type="InterPro" id="IPR000858">
    <property type="entry name" value="S_locus_glycoprot_dom"/>
</dbReference>
<dbReference type="Pfam" id="PF08276">
    <property type="entry name" value="PAN_2"/>
    <property type="match status" value="1"/>
</dbReference>
<dbReference type="PANTHER" id="PTHR27002:SF1111">
    <property type="entry name" value="NON-SPECIFIC SERINE_THREONINE PROTEIN KINASE"/>
    <property type="match status" value="1"/>
</dbReference>
<evidence type="ECO:0000256" key="13">
    <source>
        <dbReference type="ARBA" id="ARBA00023136"/>
    </source>
</evidence>
<comment type="caution">
    <text evidence="19">Lacks conserved residue(s) required for the propagation of feature annotation.</text>
</comment>
<dbReference type="EC" id="2.7.11.1" evidence="2"/>
<evidence type="ECO:0000256" key="10">
    <source>
        <dbReference type="ARBA" id="ARBA00022777"/>
    </source>
</evidence>
<dbReference type="SMART" id="SM00220">
    <property type="entry name" value="S_TKc"/>
    <property type="match status" value="1"/>
</dbReference>
<dbReference type="SUPFAM" id="SSF56112">
    <property type="entry name" value="Protein kinase-like (PK-like)"/>
    <property type="match status" value="1"/>
</dbReference>
<evidence type="ECO:0000256" key="20">
    <source>
        <dbReference type="SAM" id="MobiDB-lite"/>
    </source>
</evidence>
<dbReference type="Pfam" id="PF07714">
    <property type="entry name" value="PK_Tyr_Ser-Thr"/>
    <property type="match status" value="1"/>
</dbReference>
<evidence type="ECO:0000256" key="18">
    <source>
        <dbReference type="ARBA" id="ARBA00048679"/>
    </source>
</evidence>
<keyword evidence="19" id="KW-0245">EGF-like domain</keyword>
<evidence type="ECO:0000256" key="5">
    <source>
        <dbReference type="ARBA" id="ARBA00022679"/>
    </source>
</evidence>
<dbReference type="InterPro" id="IPR008271">
    <property type="entry name" value="Ser/Thr_kinase_AS"/>
</dbReference>
<dbReference type="PANTHER" id="PTHR27002">
    <property type="entry name" value="RECEPTOR-LIKE SERINE/THREONINE-PROTEIN KINASE SD1-8"/>
    <property type="match status" value="1"/>
</dbReference>
<evidence type="ECO:0000256" key="21">
    <source>
        <dbReference type="SAM" id="Phobius"/>
    </source>
</evidence>
<comment type="catalytic activity">
    <reaction evidence="17">
        <text>L-threonyl-[protein] + ATP = O-phospho-L-threonyl-[protein] + ADP + H(+)</text>
        <dbReference type="Rhea" id="RHEA:46608"/>
        <dbReference type="Rhea" id="RHEA-COMP:11060"/>
        <dbReference type="Rhea" id="RHEA-COMP:11605"/>
        <dbReference type="ChEBI" id="CHEBI:15378"/>
        <dbReference type="ChEBI" id="CHEBI:30013"/>
        <dbReference type="ChEBI" id="CHEBI:30616"/>
        <dbReference type="ChEBI" id="CHEBI:61977"/>
        <dbReference type="ChEBI" id="CHEBI:456216"/>
        <dbReference type="EC" id="2.7.11.1"/>
    </reaction>
</comment>
<dbReference type="SMART" id="SM00108">
    <property type="entry name" value="B_lectin"/>
    <property type="match status" value="1"/>
</dbReference>
<evidence type="ECO:0000256" key="16">
    <source>
        <dbReference type="ARBA" id="ARBA00023180"/>
    </source>
</evidence>
<keyword evidence="28" id="KW-1185">Reference proteome</keyword>
<evidence type="ECO:0000259" key="25">
    <source>
        <dbReference type="PROSITE" id="PS50927"/>
    </source>
</evidence>
<keyword evidence="10" id="KW-0418">Kinase</keyword>
<dbReference type="CDD" id="cd14066">
    <property type="entry name" value="STKc_IRAK"/>
    <property type="match status" value="1"/>
</dbReference>
<dbReference type="GO" id="GO:0005524">
    <property type="term" value="F:ATP binding"/>
    <property type="evidence" value="ECO:0007669"/>
    <property type="project" value="UniProtKB-KW"/>
</dbReference>
<keyword evidence="8" id="KW-0430">Lectin</keyword>
<dbReference type="EMBL" id="LRBV02000005">
    <property type="status" value="NOT_ANNOTATED_CDS"/>
    <property type="molecule type" value="Genomic_DNA"/>
</dbReference>
<feature type="domain" description="Apple" evidence="26">
    <location>
        <begin position="319"/>
        <end position="399"/>
    </location>
</feature>
<dbReference type="Pfam" id="PF01453">
    <property type="entry name" value="B_lectin"/>
    <property type="match status" value="1"/>
</dbReference>
<evidence type="ECO:0000256" key="2">
    <source>
        <dbReference type="ARBA" id="ARBA00012513"/>
    </source>
</evidence>
<evidence type="ECO:0000256" key="1">
    <source>
        <dbReference type="ARBA" id="ARBA00004251"/>
    </source>
</evidence>
<dbReference type="SUPFAM" id="SSF51110">
    <property type="entry name" value="alpha-D-mannose-specific plant lectins"/>
    <property type="match status" value="1"/>
</dbReference>
<keyword evidence="5" id="KW-0808">Transferase</keyword>
<comment type="subcellular location">
    <subcellularLocation>
        <location evidence="1">Cell membrane</location>
        <topology evidence="1">Single-pass type I membrane protein</topology>
    </subcellularLocation>
</comment>
<dbReference type="InterPro" id="IPR001480">
    <property type="entry name" value="Bulb-type_lectin_dom"/>
</dbReference>
<feature type="signal peptide" evidence="22">
    <location>
        <begin position="1"/>
        <end position="36"/>
    </location>
</feature>
<feature type="transmembrane region" description="Helical" evidence="21">
    <location>
        <begin position="564"/>
        <end position="589"/>
    </location>
</feature>
<dbReference type="InterPro" id="IPR003609">
    <property type="entry name" value="Pan_app"/>
</dbReference>
<organism evidence="27 28">
    <name type="scientific">Quercus lobata</name>
    <name type="common">Valley oak</name>
    <dbReference type="NCBI Taxonomy" id="97700"/>
    <lineage>
        <taxon>Eukaryota</taxon>
        <taxon>Viridiplantae</taxon>
        <taxon>Streptophyta</taxon>
        <taxon>Embryophyta</taxon>
        <taxon>Tracheophyta</taxon>
        <taxon>Spermatophyta</taxon>
        <taxon>Magnoliopsida</taxon>
        <taxon>eudicotyledons</taxon>
        <taxon>Gunneridae</taxon>
        <taxon>Pentapetalae</taxon>
        <taxon>rosids</taxon>
        <taxon>fabids</taxon>
        <taxon>Fagales</taxon>
        <taxon>Fagaceae</taxon>
        <taxon>Quercus</taxon>
    </lineage>
</organism>
<feature type="domain" description="EGF-like" evidence="24">
    <location>
        <begin position="265"/>
        <end position="301"/>
    </location>
</feature>
<dbReference type="InterPro" id="IPR000719">
    <property type="entry name" value="Prot_kinase_dom"/>
</dbReference>
<evidence type="ECO:0000256" key="4">
    <source>
        <dbReference type="ARBA" id="ARBA00022527"/>
    </source>
</evidence>
<evidence type="ECO:0000256" key="8">
    <source>
        <dbReference type="ARBA" id="ARBA00022734"/>
    </source>
</evidence>
<dbReference type="Gene3D" id="2.90.10.10">
    <property type="entry name" value="Bulb-type lectin domain"/>
    <property type="match status" value="1"/>
</dbReference>
<evidence type="ECO:0000256" key="12">
    <source>
        <dbReference type="ARBA" id="ARBA00022989"/>
    </source>
</evidence>
<dbReference type="CDD" id="cd01098">
    <property type="entry name" value="PAN_AP_plant"/>
    <property type="match status" value="1"/>
</dbReference>
<dbReference type="InterPro" id="IPR000742">
    <property type="entry name" value="EGF"/>
</dbReference>
<dbReference type="InterPro" id="IPR001245">
    <property type="entry name" value="Ser-Thr/Tyr_kinase_cat_dom"/>
</dbReference>
<dbReference type="PROSITE" id="PS00108">
    <property type="entry name" value="PROTEIN_KINASE_ST"/>
    <property type="match status" value="1"/>
</dbReference>
<dbReference type="PROSITE" id="PS50011">
    <property type="entry name" value="PROTEIN_KINASE_DOM"/>
    <property type="match status" value="1"/>
</dbReference>
<feature type="chain" id="PRO_5029915083" description="non-specific serine/threonine protein kinase" evidence="22">
    <location>
        <begin position="37"/>
        <end position="964"/>
    </location>
</feature>
<reference evidence="27" key="2">
    <citation type="submission" date="2021-01" db="UniProtKB">
        <authorList>
            <consortium name="EnsemblPlants"/>
        </authorList>
    </citation>
    <scope>IDENTIFICATION</scope>
</reference>
<comment type="catalytic activity">
    <reaction evidence="18">
        <text>L-seryl-[protein] + ATP = O-phospho-L-seryl-[protein] + ADP + H(+)</text>
        <dbReference type="Rhea" id="RHEA:17989"/>
        <dbReference type="Rhea" id="RHEA-COMP:9863"/>
        <dbReference type="Rhea" id="RHEA-COMP:11604"/>
        <dbReference type="ChEBI" id="CHEBI:15378"/>
        <dbReference type="ChEBI" id="CHEBI:29999"/>
        <dbReference type="ChEBI" id="CHEBI:30616"/>
        <dbReference type="ChEBI" id="CHEBI:83421"/>
        <dbReference type="ChEBI" id="CHEBI:456216"/>
        <dbReference type="EC" id="2.7.11.1"/>
    </reaction>
</comment>
<sequence length="964" mass="109162">MRTSTNILRWSANCRLSSMLILYVLLLCSFYAYCEARDTLRQGEWITDNGETLVSAGGKFEFGFFSPIGSSGNKRYVGIWYHEWDNRTVVWVANRDYPINNANGVFNVTEDGELKALDTTGKEYWSAYIRGSTCPCRNRTLTLNNSGNLVFGDFGQHANLWESFNTSTHTLLPGMDVNQDSMLSLISWKGSDDPGEGSFSFYISGSIYKDFIIYCNRFSSDQMDAKLRNLSRNFAARIVMDFSGKLQYWRWDVKGMNWSLIMAEPDNKCNLYNYCGNYGVCDPDNNLVCKCLPGFKPNAPEKWHSGDFSNGCARSSVSCGENDMFFPVYAMSWDDTDSNLKPVSVKDESAGKTKCLKRCDCRVYSYDNDTNTCYILTQDPVDLREYAEGNNSYSVQSISVRVAISDIESAVQSCEPCGINMIPYPLSTGPSCGDPNYFSFNCNTTSGQVSFIAPSGTYRVASIDPDTRSFLIQVNDSGNLRFNHSLPFDLTSPRNFSSEISTEVIDEVEIVWEPPLEPICNSSAKCNDWSHSTCKSARDGKRRCLCTFSYRWDGAMLKCRKEKWVILLLIIGITSVSILCAVSSVYVWYRNIAKRQENRKIDQRNRTQRMLDSEDVQALIDLSEFKEEDEEGIDVPFFDLESMLIATNNFSNENKLGEGGYGPVYKGKLPNGQEIAVKRLSSVSSQGLQEFKNEVVLIARLQHRNLVKLYGYCIKGTEKILLYEYMPNKSLDFFIFDQKQSILLDWEMRFNIIWGIARGLLYLHHDSRLRVIHRDLKTSNILLDQKMNPKISDFGLARIVGGTQTEANTTKIVGTYGYISPEYALEGIFSVKSDVFSFGVVLLEIISGKKNTSFYQSEQAMSLLGYAWRLWTDKKVLDLMDETLQDTCIANQFVKCVNIGLLCVQENPGDRPTMMNVIKMFDIETVNLPTPKRPAFFIGRDQSKATSSDQPESNNVLTNTLEGR</sequence>
<keyword evidence="9" id="KW-0547">Nucleotide-binding</keyword>
<feature type="domain" description="Protein kinase" evidence="23">
    <location>
        <begin position="650"/>
        <end position="936"/>
    </location>
</feature>
<dbReference type="GO" id="GO:0005886">
    <property type="term" value="C:plasma membrane"/>
    <property type="evidence" value="ECO:0007669"/>
    <property type="project" value="UniProtKB-SubCell"/>
</dbReference>
<evidence type="ECO:0000256" key="11">
    <source>
        <dbReference type="ARBA" id="ARBA00022840"/>
    </source>
</evidence>
<proteinExistence type="predicted"/>
<keyword evidence="11" id="KW-0067">ATP-binding</keyword>
<keyword evidence="14" id="KW-1015">Disulfide bond</keyword>
<evidence type="ECO:0000256" key="17">
    <source>
        <dbReference type="ARBA" id="ARBA00047899"/>
    </source>
</evidence>
<dbReference type="InterPro" id="IPR036426">
    <property type="entry name" value="Bulb-type_lectin_dom_sf"/>
</dbReference>
<dbReference type="GO" id="GO:0030246">
    <property type="term" value="F:carbohydrate binding"/>
    <property type="evidence" value="ECO:0007669"/>
    <property type="project" value="UniProtKB-KW"/>
</dbReference>
<keyword evidence="7 22" id="KW-0732">Signal</keyword>